<keyword evidence="2" id="KW-1185">Reference proteome</keyword>
<dbReference type="Proteomes" id="UP000724686">
    <property type="component" value="Unassembled WGS sequence"/>
</dbReference>
<dbReference type="EMBL" id="JAFFPU010000063">
    <property type="protein sequence ID" value="MBM9578621.1"/>
    <property type="molecule type" value="Genomic_DNA"/>
</dbReference>
<organism evidence="1 2">
    <name type="scientific">Leptospira ainlahdjerensis</name>
    <dbReference type="NCBI Taxonomy" id="2810033"/>
    <lineage>
        <taxon>Bacteria</taxon>
        <taxon>Pseudomonadati</taxon>
        <taxon>Spirochaetota</taxon>
        <taxon>Spirochaetia</taxon>
        <taxon>Leptospirales</taxon>
        <taxon>Leptospiraceae</taxon>
        <taxon>Leptospira</taxon>
    </lineage>
</organism>
<evidence type="ECO:0000313" key="2">
    <source>
        <dbReference type="Proteomes" id="UP000724686"/>
    </source>
</evidence>
<accession>A0ABS2UE10</accession>
<dbReference type="RefSeq" id="WP_205280617.1">
    <property type="nucleotide sequence ID" value="NZ_JAFFPU010000063.1"/>
</dbReference>
<evidence type="ECO:0008006" key="3">
    <source>
        <dbReference type="Google" id="ProtNLM"/>
    </source>
</evidence>
<dbReference type="Gene3D" id="3.80.10.10">
    <property type="entry name" value="Ribonuclease Inhibitor"/>
    <property type="match status" value="1"/>
</dbReference>
<gene>
    <name evidence="1" type="ORF">JWG45_15855</name>
</gene>
<dbReference type="SUPFAM" id="SSF52058">
    <property type="entry name" value="L domain-like"/>
    <property type="match status" value="1"/>
</dbReference>
<evidence type="ECO:0000313" key="1">
    <source>
        <dbReference type="EMBL" id="MBM9578621.1"/>
    </source>
</evidence>
<reference evidence="1 2" key="1">
    <citation type="submission" date="2021-02" db="EMBL/GenBank/DDBJ databases">
        <title>Leptospira ainlahdjerensis sp. nov., Leptospira ainazelensis sp. nov., Leptospira abararensis sp. nov. and Leptospira chreensis sp. nov., four new species isolated from water sources in Algeria.</title>
        <authorList>
            <person name="Amara Korba A."/>
            <person name="Kainiu M."/>
            <person name="Vincent A.T."/>
            <person name="Mariet J.-F."/>
            <person name="Veyrier F.J."/>
            <person name="Goarant C."/>
            <person name="Picardeau M."/>
        </authorList>
    </citation>
    <scope>NUCLEOTIDE SEQUENCE [LARGE SCALE GENOMIC DNA]</scope>
    <source>
        <strain evidence="1 2">201903070</strain>
    </source>
</reference>
<comment type="caution">
    <text evidence="1">The sequence shown here is derived from an EMBL/GenBank/DDBJ whole genome shotgun (WGS) entry which is preliminary data.</text>
</comment>
<proteinExistence type="predicted"/>
<dbReference type="InterPro" id="IPR032675">
    <property type="entry name" value="LRR_dom_sf"/>
</dbReference>
<sequence>MSDKTFGLINRKLLTIAKAPDLRLILNGFGAVDNLDCLAQLPNLKFLQVDMFKNDQLDKMNRYLKLKFLRISGNGISIRPIVEQTELEEISLAEKLKDIEVIGSMKNLKRVSFTKVSLKNLDFLLPLKNLEELHFMLGSAPDCSRLPEIGKIKKLSFMLVPKLTIENLLPINRMKFLKELEFRMQPHLYHLDWLTNKKIKTKVVKCKNFKQ</sequence>
<protein>
    <recommendedName>
        <fullName evidence="3">Leucine-rich repeat domain-containing protein</fullName>
    </recommendedName>
</protein>
<name>A0ABS2UE10_9LEPT</name>